<sequence>MIPKKHFIILIVLSLLVIVTIFWTLRPQLSDKGAVLSQEKIETDIILLTKENLRKVMIRVVNNGDYQEYTVKENGVIDNNSKVIQVIAKSEKSPYPEGLEFKEAVRILYFLNERKPSYKIAGILTDIVPSGGFSYNRVAFISNKEFLEKLNANKDITDVEQLIEIISINFMKKE</sequence>
<dbReference type="Proteomes" id="UP000789845">
    <property type="component" value="Unassembled WGS sequence"/>
</dbReference>
<keyword evidence="1" id="KW-0812">Transmembrane</keyword>
<evidence type="ECO:0000313" key="2">
    <source>
        <dbReference type="EMBL" id="CAG9607655.1"/>
    </source>
</evidence>
<reference evidence="2" key="1">
    <citation type="submission" date="2021-10" db="EMBL/GenBank/DDBJ databases">
        <authorList>
            <person name="Criscuolo A."/>
        </authorList>
    </citation>
    <scope>NUCLEOTIDE SEQUENCE</scope>
    <source>
        <strain evidence="2">CIP111885</strain>
    </source>
</reference>
<feature type="transmembrane region" description="Helical" evidence="1">
    <location>
        <begin position="7"/>
        <end position="25"/>
    </location>
</feature>
<name>A0A9C7G8Y0_9BACI</name>
<evidence type="ECO:0000313" key="3">
    <source>
        <dbReference type="Proteomes" id="UP000789845"/>
    </source>
</evidence>
<dbReference type="RefSeq" id="WP_230495919.1">
    <property type="nucleotide sequence ID" value="NZ_CAKJTG010000006.1"/>
</dbReference>
<keyword evidence="1" id="KW-1133">Transmembrane helix</keyword>
<gene>
    <name evidence="2" type="ORF">NEOCIP111885_01347</name>
</gene>
<evidence type="ECO:0000256" key="1">
    <source>
        <dbReference type="SAM" id="Phobius"/>
    </source>
</evidence>
<accession>A0A9C7G8Y0</accession>
<keyword evidence="3" id="KW-1185">Reference proteome</keyword>
<keyword evidence="1" id="KW-0472">Membrane</keyword>
<dbReference type="EMBL" id="CAKJTG010000006">
    <property type="protein sequence ID" value="CAG9607655.1"/>
    <property type="molecule type" value="Genomic_DNA"/>
</dbReference>
<dbReference type="AlphaFoldDB" id="A0A9C7G8Y0"/>
<organism evidence="2 3">
    <name type="scientific">Pseudoneobacillus rhizosphaerae</name>
    <dbReference type="NCBI Taxonomy" id="2880968"/>
    <lineage>
        <taxon>Bacteria</taxon>
        <taxon>Bacillati</taxon>
        <taxon>Bacillota</taxon>
        <taxon>Bacilli</taxon>
        <taxon>Bacillales</taxon>
        <taxon>Bacillaceae</taxon>
        <taxon>Pseudoneobacillus</taxon>
    </lineage>
</organism>
<proteinExistence type="predicted"/>
<comment type="caution">
    <text evidence="2">The sequence shown here is derived from an EMBL/GenBank/DDBJ whole genome shotgun (WGS) entry which is preliminary data.</text>
</comment>
<protein>
    <submittedName>
        <fullName evidence="2">Uncharacterized protein</fullName>
    </submittedName>
</protein>